<feature type="compositionally biased region" description="Polar residues" evidence="1">
    <location>
        <begin position="1"/>
        <end position="10"/>
    </location>
</feature>
<name>A0A232EHS7_9HYME</name>
<comment type="caution">
    <text evidence="2">The sequence shown here is derived from an EMBL/GenBank/DDBJ whole genome shotgun (WGS) entry which is preliminary data.</text>
</comment>
<dbReference type="AlphaFoldDB" id="A0A232EHS7"/>
<evidence type="ECO:0000256" key="1">
    <source>
        <dbReference type="SAM" id="MobiDB-lite"/>
    </source>
</evidence>
<accession>A0A232EHS7</accession>
<protein>
    <submittedName>
        <fullName evidence="2">Uncharacterized protein</fullName>
    </submittedName>
</protein>
<evidence type="ECO:0000313" key="3">
    <source>
        <dbReference type="Proteomes" id="UP000215335"/>
    </source>
</evidence>
<reference evidence="2 3" key="1">
    <citation type="journal article" date="2017" name="Curr. Biol.">
        <title>The Evolution of Venom by Co-option of Single-Copy Genes.</title>
        <authorList>
            <person name="Martinson E.O."/>
            <person name="Mrinalini"/>
            <person name="Kelkar Y.D."/>
            <person name="Chang C.H."/>
            <person name="Werren J.H."/>
        </authorList>
    </citation>
    <scope>NUCLEOTIDE SEQUENCE [LARGE SCALE GENOMIC DNA]</scope>
    <source>
        <strain evidence="2 3">Alberta</strain>
        <tissue evidence="2">Whole body</tissue>
    </source>
</reference>
<feature type="region of interest" description="Disordered" evidence="1">
    <location>
        <begin position="1"/>
        <end position="25"/>
    </location>
</feature>
<dbReference type="Proteomes" id="UP000215335">
    <property type="component" value="Unassembled WGS sequence"/>
</dbReference>
<keyword evidence="3" id="KW-1185">Reference proteome</keyword>
<gene>
    <name evidence="2" type="ORF">TSAR_012231</name>
</gene>
<proteinExistence type="predicted"/>
<evidence type="ECO:0000313" key="2">
    <source>
        <dbReference type="EMBL" id="OXU17917.1"/>
    </source>
</evidence>
<organism evidence="2 3">
    <name type="scientific">Trichomalopsis sarcophagae</name>
    <dbReference type="NCBI Taxonomy" id="543379"/>
    <lineage>
        <taxon>Eukaryota</taxon>
        <taxon>Metazoa</taxon>
        <taxon>Ecdysozoa</taxon>
        <taxon>Arthropoda</taxon>
        <taxon>Hexapoda</taxon>
        <taxon>Insecta</taxon>
        <taxon>Pterygota</taxon>
        <taxon>Neoptera</taxon>
        <taxon>Endopterygota</taxon>
        <taxon>Hymenoptera</taxon>
        <taxon>Apocrita</taxon>
        <taxon>Proctotrupomorpha</taxon>
        <taxon>Chalcidoidea</taxon>
        <taxon>Pteromalidae</taxon>
        <taxon>Pteromalinae</taxon>
        <taxon>Trichomalopsis</taxon>
    </lineage>
</organism>
<dbReference type="OrthoDB" id="10249338at2759"/>
<sequence>MNMKNISTEQCKNRAFDPQDSPYGSRNYDPDVLQLEEKEKLNQHKIVLRHENEAYMYNHPEIRGLVSIMLRRNKISRRHRYFLEKKPSRVEEVQELCAAYFGRPRGTIAAELLDYLLEIKHQGAIVAELRREVASTATEAVEKPLDPEHRQ</sequence>
<dbReference type="EMBL" id="NNAY01004427">
    <property type="protein sequence ID" value="OXU17917.1"/>
    <property type="molecule type" value="Genomic_DNA"/>
</dbReference>